<feature type="compositionally biased region" description="Basic and acidic residues" evidence="4">
    <location>
        <begin position="47"/>
        <end position="60"/>
    </location>
</feature>
<name>A0A158H2B3_CABSO</name>
<dbReference type="RefSeq" id="WP_244164117.1">
    <property type="nucleotide sequence ID" value="NZ_FCOC02000012.1"/>
</dbReference>
<feature type="compositionally biased region" description="Basic and acidic residues" evidence="4">
    <location>
        <begin position="26"/>
        <end position="35"/>
    </location>
</feature>
<dbReference type="GO" id="GO:0043565">
    <property type="term" value="F:sequence-specific DNA binding"/>
    <property type="evidence" value="ECO:0007669"/>
    <property type="project" value="InterPro"/>
</dbReference>
<dbReference type="Pfam" id="PF12833">
    <property type="entry name" value="HTH_18"/>
    <property type="match status" value="1"/>
</dbReference>
<evidence type="ECO:0000256" key="4">
    <source>
        <dbReference type="SAM" id="MobiDB-lite"/>
    </source>
</evidence>
<reference evidence="6 7" key="1">
    <citation type="submission" date="2016-01" db="EMBL/GenBank/DDBJ databases">
        <authorList>
            <person name="Oliw E.H."/>
        </authorList>
    </citation>
    <scope>NUCLEOTIDE SEQUENCE [LARGE SCALE GENOMIC DNA]</scope>
    <source>
        <strain evidence="6">LMG 22029</strain>
    </source>
</reference>
<dbReference type="InterPro" id="IPR018060">
    <property type="entry name" value="HTH_AraC"/>
</dbReference>
<dbReference type="SUPFAM" id="SSF52317">
    <property type="entry name" value="Class I glutamine amidotransferase-like"/>
    <property type="match status" value="1"/>
</dbReference>
<evidence type="ECO:0000256" key="2">
    <source>
        <dbReference type="ARBA" id="ARBA00023125"/>
    </source>
</evidence>
<feature type="region of interest" description="Disordered" evidence="4">
    <location>
        <begin position="26"/>
        <end position="63"/>
    </location>
</feature>
<organism evidence="6 7">
    <name type="scientific">Caballeronia sordidicola</name>
    <name type="common">Burkholderia sordidicola</name>
    <dbReference type="NCBI Taxonomy" id="196367"/>
    <lineage>
        <taxon>Bacteria</taxon>
        <taxon>Pseudomonadati</taxon>
        <taxon>Pseudomonadota</taxon>
        <taxon>Betaproteobacteria</taxon>
        <taxon>Burkholderiales</taxon>
        <taxon>Burkholderiaceae</taxon>
        <taxon>Caballeronia</taxon>
    </lineage>
</organism>
<dbReference type="InterPro" id="IPR029062">
    <property type="entry name" value="Class_I_gatase-like"/>
</dbReference>
<dbReference type="Proteomes" id="UP000054893">
    <property type="component" value="Unassembled WGS sequence"/>
</dbReference>
<evidence type="ECO:0000313" key="7">
    <source>
        <dbReference type="Proteomes" id="UP000054893"/>
    </source>
</evidence>
<evidence type="ECO:0000313" key="6">
    <source>
        <dbReference type="EMBL" id="SAL38237.1"/>
    </source>
</evidence>
<dbReference type="PANTHER" id="PTHR46796">
    <property type="entry name" value="HTH-TYPE TRANSCRIPTIONAL ACTIVATOR RHAS-RELATED"/>
    <property type="match status" value="1"/>
</dbReference>
<dbReference type="SUPFAM" id="SSF46689">
    <property type="entry name" value="Homeodomain-like"/>
    <property type="match status" value="2"/>
</dbReference>
<dbReference type="SMART" id="SM00342">
    <property type="entry name" value="HTH_ARAC"/>
    <property type="match status" value="1"/>
</dbReference>
<evidence type="ECO:0000256" key="1">
    <source>
        <dbReference type="ARBA" id="ARBA00023015"/>
    </source>
</evidence>
<dbReference type="AlphaFoldDB" id="A0A158H2B3"/>
<keyword evidence="3" id="KW-0804">Transcription</keyword>
<dbReference type="EMBL" id="FCOC02000012">
    <property type="protein sequence ID" value="SAL38237.1"/>
    <property type="molecule type" value="Genomic_DNA"/>
</dbReference>
<dbReference type="Gene3D" id="1.10.10.60">
    <property type="entry name" value="Homeodomain-like"/>
    <property type="match status" value="1"/>
</dbReference>
<dbReference type="InterPro" id="IPR009057">
    <property type="entry name" value="Homeodomain-like_sf"/>
</dbReference>
<feature type="domain" description="HTH araC/xylS-type" evidence="5">
    <location>
        <begin position="297"/>
        <end position="395"/>
    </location>
</feature>
<protein>
    <submittedName>
        <fullName evidence="6">AraC family transcriptional regulator</fullName>
    </submittedName>
</protein>
<dbReference type="PROSITE" id="PS01124">
    <property type="entry name" value="HTH_ARAC_FAMILY_2"/>
    <property type="match status" value="1"/>
</dbReference>
<dbReference type="GO" id="GO:0003700">
    <property type="term" value="F:DNA-binding transcription factor activity"/>
    <property type="evidence" value="ECO:0007669"/>
    <property type="project" value="InterPro"/>
</dbReference>
<proteinExistence type="predicted"/>
<evidence type="ECO:0000256" key="3">
    <source>
        <dbReference type="ARBA" id="ARBA00023163"/>
    </source>
</evidence>
<sequence length="403" mass="43458">MGHANGTSRLQVVRPAGADPALVHHEHDAHTEHAKPRTNTPGSWPGAHDREASAEGRDPGQETANEAMQDVMHEARLEGTPAPRRIGILIFEDFSLVEVSSISEVFSLANEIHELSDSAAIKGGETPDYALLFLSSDGGSVASSCSMRIWTESLDTRWMSDCDALFIAGGDGAQRAKLDTQLLRRLSRVAPKISFVKAIGEGSQILAAANLSLQNRAPDFEDPAAASALTSSLFIAEQTLTLDDPKGPIAAALSIIKRDYGPALAREVSERSIPGAWPKLSAVLEDTDVGGVRQKIDAAARWMRENYIRPISIADAARVAAMSERNFLRRFKAQIGLTPSEYLLRARLDASCMLLAATDLPVDKIARRCGAGSGDGLAKIFRKRLSISPTEYRLAGRRKAAED</sequence>
<evidence type="ECO:0000259" key="5">
    <source>
        <dbReference type="PROSITE" id="PS01124"/>
    </source>
</evidence>
<keyword evidence="1" id="KW-0805">Transcription regulation</keyword>
<gene>
    <name evidence="6" type="ORF">AWB64_03967</name>
</gene>
<accession>A0A158H2B3</accession>
<dbReference type="InterPro" id="IPR050204">
    <property type="entry name" value="AraC_XylS_family_regulators"/>
</dbReference>
<dbReference type="Gene3D" id="3.40.50.880">
    <property type="match status" value="1"/>
</dbReference>
<keyword evidence="2" id="KW-0238">DNA-binding</keyword>